<accession>A0A2P2PYH6</accession>
<protein>
    <submittedName>
        <fullName evidence="1">Uncharacterized protein</fullName>
    </submittedName>
</protein>
<organism evidence="1">
    <name type="scientific">Rhizophora mucronata</name>
    <name type="common">Asiatic mangrove</name>
    <dbReference type="NCBI Taxonomy" id="61149"/>
    <lineage>
        <taxon>Eukaryota</taxon>
        <taxon>Viridiplantae</taxon>
        <taxon>Streptophyta</taxon>
        <taxon>Embryophyta</taxon>
        <taxon>Tracheophyta</taxon>
        <taxon>Spermatophyta</taxon>
        <taxon>Magnoliopsida</taxon>
        <taxon>eudicotyledons</taxon>
        <taxon>Gunneridae</taxon>
        <taxon>Pentapetalae</taxon>
        <taxon>rosids</taxon>
        <taxon>fabids</taxon>
        <taxon>Malpighiales</taxon>
        <taxon>Rhizophoraceae</taxon>
        <taxon>Rhizophora</taxon>
    </lineage>
</organism>
<dbReference type="EMBL" id="GGEC01079312">
    <property type="protein sequence ID" value="MBX59796.1"/>
    <property type="molecule type" value="Transcribed_RNA"/>
</dbReference>
<sequence length="21" mass="2628">MQYFLCFVMLFCWHLNPSSFN</sequence>
<name>A0A2P2PYH6_RHIMU</name>
<evidence type="ECO:0000313" key="1">
    <source>
        <dbReference type="EMBL" id="MBX59796.1"/>
    </source>
</evidence>
<dbReference type="AlphaFoldDB" id="A0A2P2PYH6"/>
<proteinExistence type="predicted"/>
<reference evidence="1" key="1">
    <citation type="submission" date="2018-02" db="EMBL/GenBank/DDBJ databases">
        <title>Rhizophora mucronata_Transcriptome.</title>
        <authorList>
            <person name="Meera S.P."/>
            <person name="Sreeshan A."/>
            <person name="Augustine A."/>
        </authorList>
    </citation>
    <scope>NUCLEOTIDE SEQUENCE</scope>
    <source>
        <tissue evidence="1">Leaf</tissue>
    </source>
</reference>